<feature type="domain" description="EamA" evidence="7">
    <location>
        <begin position="154"/>
        <end position="289"/>
    </location>
</feature>
<feature type="transmembrane region" description="Helical" evidence="6">
    <location>
        <begin position="68"/>
        <end position="89"/>
    </location>
</feature>
<reference evidence="8" key="1">
    <citation type="submission" date="2022-07" db="EMBL/GenBank/DDBJ databases">
        <title>Arcobacter roscoffensis sp. nov., a marine bacterium isolated from coastal seawater collected from Roscoff, France.</title>
        <authorList>
            <person name="Pascual J."/>
            <person name="Lepeaux C."/>
            <person name="Methner A."/>
            <person name="Overmann J."/>
        </authorList>
    </citation>
    <scope>NUCLEOTIDE SEQUENCE</scope>
    <source>
        <strain evidence="8">ARW1-2F2</strain>
    </source>
</reference>
<protein>
    <submittedName>
        <fullName evidence="8">DMT family transporter</fullName>
    </submittedName>
</protein>
<name>A0ABY5E1I6_9BACT</name>
<feature type="transmembrane region" description="Helical" evidence="6">
    <location>
        <begin position="7"/>
        <end position="26"/>
    </location>
</feature>
<evidence type="ECO:0000256" key="3">
    <source>
        <dbReference type="ARBA" id="ARBA00022692"/>
    </source>
</evidence>
<dbReference type="RefSeq" id="WP_254575503.1">
    <property type="nucleotide sequence ID" value="NZ_CP100595.1"/>
</dbReference>
<feature type="transmembrane region" description="Helical" evidence="6">
    <location>
        <begin position="217"/>
        <end position="236"/>
    </location>
</feature>
<evidence type="ECO:0000256" key="5">
    <source>
        <dbReference type="ARBA" id="ARBA00023136"/>
    </source>
</evidence>
<proteinExistence type="inferred from homology"/>
<feature type="domain" description="EamA" evidence="7">
    <location>
        <begin position="7"/>
        <end position="139"/>
    </location>
</feature>
<evidence type="ECO:0000256" key="4">
    <source>
        <dbReference type="ARBA" id="ARBA00022989"/>
    </source>
</evidence>
<dbReference type="Pfam" id="PF00892">
    <property type="entry name" value="EamA"/>
    <property type="match status" value="2"/>
</dbReference>
<evidence type="ECO:0000256" key="6">
    <source>
        <dbReference type="SAM" id="Phobius"/>
    </source>
</evidence>
<feature type="transmembrane region" description="Helical" evidence="6">
    <location>
        <begin position="157"/>
        <end position="177"/>
    </location>
</feature>
<evidence type="ECO:0000256" key="2">
    <source>
        <dbReference type="ARBA" id="ARBA00007362"/>
    </source>
</evidence>
<dbReference type="Proteomes" id="UP001060012">
    <property type="component" value="Chromosome"/>
</dbReference>
<dbReference type="InterPro" id="IPR000620">
    <property type="entry name" value="EamA_dom"/>
</dbReference>
<feature type="transmembrane region" description="Helical" evidence="6">
    <location>
        <begin position="248"/>
        <end position="265"/>
    </location>
</feature>
<dbReference type="InterPro" id="IPR037185">
    <property type="entry name" value="EmrE-like"/>
</dbReference>
<organism evidence="8 9">
    <name type="scientific">Arcobacter roscoffensis</name>
    <dbReference type="NCBI Taxonomy" id="2961520"/>
    <lineage>
        <taxon>Bacteria</taxon>
        <taxon>Pseudomonadati</taxon>
        <taxon>Campylobacterota</taxon>
        <taxon>Epsilonproteobacteria</taxon>
        <taxon>Campylobacterales</taxon>
        <taxon>Arcobacteraceae</taxon>
        <taxon>Arcobacter</taxon>
    </lineage>
</organism>
<dbReference type="PANTHER" id="PTHR32322">
    <property type="entry name" value="INNER MEMBRANE TRANSPORTER"/>
    <property type="match status" value="1"/>
</dbReference>
<gene>
    <name evidence="8" type="ORF">NJU99_08580</name>
</gene>
<evidence type="ECO:0000313" key="8">
    <source>
        <dbReference type="EMBL" id="UTJ05322.1"/>
    </source>
</evidence>
<accession>A0ABY5E1I6</accession>
<dbReference type="InterPro" id="IPR050638">
    <property type="entry name" value="AA-Vitamin_Transporters"/>
</dbReference>
<keyword evidence="9" id="KW-1185">Reference proteome</keyword>
<dbReference type="EMBL" id="CP100595">
    <property type="protein sequence ID" value="UTJ05322.1"/>
    <property type="molecule type" value="Genomic_DNA"/>
</dbReference>
<comment type="similarity">
    <text evidence="2">Belongs to the EamA transporter family.</text>
</comment>
<feature type="transmembrane region" description="Helical" evidence="6">
    <location>
        <begin position="95"/>
        <end position="116"/>
    </location>
</feature>
<sequence>MNTLHVKAHILIIIATILVAGSFIVTQKLAGLISPFSLILLRFLASAVILSPLILVRRKYREKIISTMPRALIISFFYAGYFVLMFIALETTTALNTGALYTLVPLITAIFCIFIFKDKITFTQWLVYILGIIGTLGVVFKANFDLFLSFALNSGDLIYLVGILFMTLYSICMKILYKDDDPILLVFCTLVGGALWMAVILLFTAEPLNWSVIKGDMFFYMVYLVVATTIITLYLYQKATIILGPKSVMSYIYLTPAIIAVFVYFFDGVTISVPVMLAIFISMLATLILQFKIKN</sequence>
<comment type="subcellular location">
    <subcellularLocation>
        <location evidence="1">Membrane</location>
        <topology evidence="1">Multi-pass membrane protein</topology>
    </subcellularLocation>
</comment>
<feature type="transmembrane region" description="Helical" evidence="6">
    <location>
        <begin position="184"/>
        <end position="205"/>
    </location>
</feature>
<dbReference type="SUPFAM" id="SSF103481">
    <property type="entry name" value="Multidrug resistance efflux transporter EmrE"/>
    <property type="match status" value="1"/>
</dbReference>
<keyword evidence="5 6" id="KW-0472">Membrane</keyword>
<keyword evidence="4 6" id="KW-1133">Transmembrane helix</keyword>
<feature type="transmembrane region" description="Helical" evidence="6">
    <location>
        <begin position="271"/>
        <end position="291"/>
    </location>
</feature>
<feature type="transmembrane region" description="Helical" evidence="6">
    <location>
        <begin position="125"/>
        <end position="151"/>
    </location>
</feature>
<evidence type="ECO:0000256" key="1">
    <source>
        <dbReference type="ARBA" id="ARBA00004141"/>
    </source>
</evidence>
<keyword evidence="3 6" id="KW-0812">Transmembrane</keyword>
<feature type="transmembrane region" description="Helical" evidence="6">
    <location>
        <begin position="32"/>
        <end position="56"/>
    </location>
</feature>
<evidence type="ECO:0000313" key="9">
    <source>
        <dbReference type="Proteomes" id="UP001060012"/>
    </source>
</evidence>
<dbReference type="PANTHER" id="PTHR32322:SF2">
    <property type="entry name" value="EAMA DOMAIN-CONTAINING PROTEIN"/>
    <property type="match status" value="1"/>
</dbReference>
<evidence type="ECO:0000259" key="7">
    <source>
        <dbReference type="Pfam" id="PF00892"/>
    </source>
</evidence>